<dbReference type="OrthoDB" id="2041081at2"/>
<accession>A0A1Y2S960</accession>
<dbReference type="Proteomes" id="UP000194350">
    <property type="component" value="Unassembled WGS sequence"/>
</dbReference>
<evidence type="ECO:0008006" key="3">
    <source>
        <dbReference type="Google" id="ProtNLM"/>
    </source>
</evidence>
<dbReference type="AlphaFoldDB" id="A0A1Y2S960"/>
<dbReference type="SUPFAM" id="SSF55874">
    <property type="entry name" value="ATPase domain of HSP90 chaperone/DNA topoisomerase II/histidine kinase"/>
    <property type="match status" value="1"/>
</dbReference>
<dbReference type="EMBL" id="MUBJ01000040">
    <property type="protein sequence ID" value="OTA14243.1"/>
    <property type="molecule type" value="Genomic_DNA"/>
</dbReference>
<evidence type="ECO:0000313" key="2">
    <source>
        <dbReference type="Proteomes" id="UP000194350"/>
    </source>
</evidence>
<reference evidence="1 2" key="1">
    <citation type="submission" date="2016-10" db="EMBL/GenBank/DDBJ databases">
        <title>Systematic genetic and metabolomic analysis of Xenorhabdus and Photorhabdus spp., highlights the requirements for a dual symbiotic and pathogenic life style.</title>
        <authorList>
            <person name="Tobias N.J."/>
            <person name="Wolff H."/>
            <person name="Djahanschiri B."/>
            <person name="Pidot S.J."/>
            <person name="Stinear T.P."/>
            <person name="Ebersberger I."/>
            <person name="Bode H.B."/>
        </authorList>
    </citation>
    <scope>NUCLEOTIDE SEQUENCE [LARGE SCALE GENOMIC DNA]</scope>
    <source>
        <strain evidence="1 2">DSM 22392</strain>
    </source>
</reference>
<dbReference type="RefSeq" id="WP_086110727.1">
    <property type="nucleotide sequence ID" value="NZ_CAWNGD010000085.1"/>
</dbReference>
<name>A0A1Y2S960_9GAMM</name>
<comment type="caution">
    <text evidence="1">The sequence shown here is derived from an EMBL/GenBank/DDBJ whole genome shotgun (WGS) entry which is preliminary data.</text>
</comment>
<organism evidence="1 2">
    <name type="scientific">Xenorhabdus vietnamensis</name>
    <dbReference type="NCBI Taxonomy" id="351656"/>
    <lineage>
        <taxon>Bacteria</taxon>
        <taxon>Pseudomonadati</taxon>
        <taxon>Pseudomonadota</taxon>
        <taxon>Gammaproteobacteria</taxon>
        <taxon>Enterobacterales</taxon>
        <taxon>Morganellaceae</taxon>
        <taxon>Xenorhabdus</taxon>
    </lineage>
</organism>
<dbReference type="STRING" id="351656.Xvie_03878"/>
<protein>
    <recommendedName>
        <fullName evidence="3">ATP-binding protein</fullName>
    </recommendedName>
</protein>
<evidence type="ECO:0000313" key="1">
    <source>
        <dbReference type="EMBL" id="OTA14243.1"/>
    </source>
</evidence>
<keyword evidence="2" id="KW-1185">Reference proteome</keyword>
<dbReference type="Gene3D" id="3.30.565.10">
    <property type="entry name" value="Histidine kinase-like ATPase, C-terminal domain"/>
    <property type="match status" value="1"/>
</dbReference>
<dbReference type="InterPro" id="IPR036890">
    <property type="entry name" value="HATPase_C_sf"/>
</dbReference>
<proteinExistence type="predicted"/>
<gene>
    <name evidence="1" type="ORF">Xvie_03878</name>
</gene>
<sequence length="668" mass="77838">MQIDVKGKVQNLTLSPSDRLVPLFEAIVNSIQATRANERAKLEVTAYRQKTQNVLSEDDLRFEQITSFDIVDFGLGFNADNYRSFKTAESTYKSSLGCKGVGRFTWLKAFDSVEVESVYTDSESKKQLTFGFSIADVDFDSEKITEVDCSTKVSTKVSLKNIQEPYRSRLPKSLEVIASEIIEHCLIYFLEDKIESFVLNGDDGDSVDLVLLFNTSYTNDIEKKEFKVGSHSFTAHFFKNNKIKKQKNHKVFLCADSRSVKSYTLKELSENIPPSFEDVSGDKFNFSIYVTSVYLNQYVNQERTGFRIAERVDLCDEDDDFPAVNTIVRELMVYGMAIFEPYLETMFKKHKEEIEQYVNGAGYEYRHILKNRPDWLKSIPFDYTPEKLDLELHKLNRNFELELKQEAHRLKDRFKQSKIKDYKAYKQALAKYTEDLNEAGKSNLAKYIVHRKAVIDALEFSLEFQNEDEDKYALEDMVHDIIMPIRSTSDEVTDHNLWLIDERMAYHQQLASDKSFKSVTNIDSSERPDLLVFNNPIVYGDDRKQTSTAIIVEFKRPMRDNYKPEDNPIDQVIGYVVKLRKRDKIFNEKGREVYLDKRIPIYCYVICDLTSSIREILDVRDYKPLLDDEGYTYYNENLNAVIEVISFDKLVLDAKKRNKVLFKYLNLE</sequence>